<dbReference type="InterPro" id="IPR003439">
    <property type="entry name" value="ABC_transporter-like_ATP-bd"/>
</dbReference>
<dbReference type="Pfam" id="PF00664">
    <property type="entry name" value="ABC_membrane"/>
    <property type="match status" value="1"/>
</dbReference>
<protein>
    <submittedName>
        <fullName evidence="11">YknV protein</fullName>
    </submittedName>
</protein>
<dbReference type="Proteomes" id="UP000050969">
    <property type="component" value="Unassembled WGS sequence"/>
</dbReference>
<organism evidence="11 12">
    <name type="scientific">Lacticaseibacillus saniviri JCM 17471 = DSM 24301</name>
    <dbReference type="NCBI Taxonomy" id="1293598"/>
    <lineage>
        <taxon>Bacteria</taxon>
        <taxon>Bacillati</taxon>
        <taxon>Bacillota</taxon>
        <taxon>Bacilli</taxon>
        <taxon>Lactobacillales</taxon>
        <taxon>Lactobacillaceae</taxon>
        <taxon>Lacticaseibacillus</taxon>
    </lineage>
</organism>
<comment type="caution">
    <text evidence="11">The sequence shown here is derived from an EMBL/GenBank/DDBJ whole genome shotgun (WGS) entry which is preliminary data.</text>
</comment>
<evidence type="ECO:0000256" key="4">
    <source>
        <dbReference type="ARBA" id="ARBA00022741"/>
    </source>
</evidence>
<evidence type="ECO:0000256" key="1">
    <source>
        <dbReference type="ARBA" id="ARBA00004651"/>
    </source>
</evidence>
<evidence type="ECO:0000313" key="12">
    <source>
        <dbReference type="Proteomes" id="UP000050969"/>
    </source>
</evidence>
<accession>A0A0R2MUW0</accession>
<dbReference type="GO" id="GO:0005886">
    <property type="term" value="C:plasma membrane"/>
    <property type="evidence" value="ECO:0007669"/>
    <property type="project" value="UniProtKB-SubCell"/>
</dbReference>
<evidence type="ECO:0000259" key="10">
    <source>
        <dbReference type="PROSITE" id="PS50929"/>
    </source>
</evidence>
<evidence type="ECO:0000256" key="8">
    <source>
        <dbReference type="SAM" id="Phobius"/>
    </source>
</evidence>
<keyword evidence="2" id="KW-0813">Transport</keyword>
<evidence type="ECO:0000256" key="6">
    <source>
        <dbReference type="ARBA" id="ARBA00022989"/>
    </source>
</evidence>
<dbReference type="InterPro" id="IPR011527">
    <property type="entry name" value="ABC1_TM_dom"/>
</dbReference>
<dbReference type="InterPro" id="IPR017871">
    <property type="entry name" value="ABC_transporter-like_CS"/>
</dbReference>
<dbReference type="GO" id="GO:0016887">
    <property type="term" value="F:ATP hydrolysis activity"/>
    <property type="evidence" value="ECO:0007669"/>
    <property type="project" value="InterPro"/>
</dbReference>
<dbReference type="PROSITE" id="PS00211">
    <property type="entry name" value="ABC_TRANSPORTER_1"/>
    <property type="match status" value="1"/>
</dbReference>
<evidence type="ECO:0000256" key="5">
    <source>
        <dbReference type="ARBA" id="ARBA00022840"/>
    </source>
</evidence>
<sequence length="576" mass="64329">MQSTLNRMLRFFWQQLSVAKGKLWAIIGTLVGVSVIQYFLPRITQIIIDQVIPKQEIGQLWFYIALALGLTIVLGGLNTISTYWIGQVSQTAISSLRDQLFSHTLKQDMAYFETSKTGDLMVVLTSDINMLQNLISANSLGLLGEMLSFVFVLIIMLANNWALTVMVLATFPLLFWTNFQYTKRIRAAYRKVRTSAGKMNNEIQETLTSVELIKSFATENQTEQDFNQLNVDNRDSQIEATKLGAVFSPVIDDINYLGTVIILGFGAWQVMQGAFTVGSIVAYLSYLAILQAPVRQLTSLIQRIQQAVVSYERIEALTATVPTITDPANPVDVAPFHQAVVLDQVDFNYSDDVPVLKNVSFELPHEKVIALVGSSGAGKTTITKLIERFYDVTSGKITFDGTDIKQMRLKDLRQQIGVVSQDVTLLDGTIRDNINYGSKATEDQIWQAAEAAKIADFIRSLPDGLDAQIGERGIRLSGGQKQRIAIARVFLKDAPILILDEATAALDNESERFIQQSFDRLMQERTSLVIAHRLSTIQNADEILVVEHGEIVERGTHAELLAKNGRYAELYEMQFK</sequence>
<dbReference type="Gene3D" id="3.40.50.300">
    <property type="entry name" value="P-loop containing nucleotide triphosphate hydrolases"/>
    <property type="match status" value="1"/>
</dbReference>
<dbReference type="PROSITE" id="PS50893">
    <property type="entry name" value="ABC_TRANSPORTER_2"/>
    <property type="match status" value="1"/>
</dbReference>
<feature type="transmembrane region" description="Helical" evidence="8">
    <location>
        <begin position="21"/>
        <end position="40"/>
    </location>
</feature>
<dbReference type="InterPro" id="IPR039421">
    <property type="entry name" value="Type_1_exporter"/>
</dbReference>
<dbReference type="EMBL" id="JQCE01000020">
    <property type="protein sequence ID" value="KRO17301.1"/>
    <property type="molecule type" value="Genomic_DNA"/>
</dbReference>
<gene>
    <name evidence="11" type="ORF">IV56_GL000421</name>
</gene>
<feature type="transmembrane region" description="Helical" evidence="8">
    <location>
        <begin position="161"/>
        <end position="181"/>
    </location>
</feature>
<feature type="transmembrane region" description="Helical" evidence="8">
    <location>
        <begin position="134"/>
        <end position="155"/>
    </location>
</feature>
<dbReference type="RefSeq" id="WP_056992714.1">
    <property type="nucleotide sequence ID" value="NZ_JQCE01000020.1"/>
</dbReference>
<keyword evidence="4" id="KW-0547">Nucleotide-binding</keyword>
<comment type="subcellular location">
    <subcellularLocation>
        <location evidence="1">Cell membrane</location>
        <topology evidence="1">Multi-pass membrane protein</topology>
    </subcellularLocation>
</comment>
<dbReference type="InterPro" id="IPR003593">
    <property type="entry name" value="AAA+_ATPase"/>
</dbReference>
<dbReference type="PROSITE" id="PS50929">
    <property type="entry name" value="ABC_TM1F"/>
    <property type="match status" value="1"/>
</dbReference>
<dbReference type="InterPro" id="IPR036640">
    <property type="entry name" value="ABC1_TM_sf"/>
</dbReference>
<keyword evidence="6 8" id="KW-1133">Transmembrane helix</keyword>
<dbReference type="PANTHER" id="PTHR43394:SF1">
    <property type="entry name" value="ATP-BINDING CASSETTE SUB-FAMILY B MEMBER 10, MITOCHONDRIAL"/>
    <property type="match status" value="1"/>
</dbReference>
<evidence type="ECO:0000259" key="9">
    <source>
        <dbReference type="PROSITE" id="PS50893"/>
    </source>
</evidence>
<evidence type="ECO:0000256" key="7">
    <source>
        <dbReference type="ARBA" id="ARBA00023136"/>
    </source>
</evidence>
<keyword evidence="5" id="KW-0067">ATP-binding</keyword>
<dbReference type="Gene3D" id="1.20.1560.10">
    <property type="entry name" value="ABC transporter type 1, transmembrane domain"/>
    <property type="match status" value="1"/>
</dbReference>
<dbReference type="STRING" id="1293598.IV56_GL000421"/>
<dbReference type="AlphaFoldDB" id="A0A0R2MUW0"/>
<dbReference type="PATRIC" id="fig|1293598.4.peg.453"/>
<keyword evidence="12" id="KW-1185">Reference proteome</keyword>
<keyword evidence="3 8" id="KW-0812">Transmembrane</keyword>
<dbReference type="PANTHER" id="PTHR43394">
    <property type="entry name" value="ATP-DEPENDENT PERMEASE MDL1, MITOCHONDRIAL"/>
    <property type="match status" value="1"/>
</dbReference>
<evidence type="ECO:0000256" key="3">
    <source>
        <dbReference type="ARBA" id="ARBA00022692"/>
    </source>
</evidence>
<keyword evidence="7 8" id="KW-0472">Membrane</keyword>
<dbReference type="FunFam" id="3.40.50.300:FF:000287">
    <property type="entry name" value="Multidrug ABC transporter ATP-binding protein"/>
    <property type="match status" value="1"/>
</dbReference>
<dbReference type="Pfam" id="PF00005">
    <property type="entry name" value="ABC_tran"/>
    <property type="match status" value="1"/>
</dbReference>
<dbReference type="GO" id="GO:0005524">
    <property type="term" value="F:ATP binding"/>
    <property type="evidence" value="ECO:0007669"/>
    <property type="project" value="UniProtKB-KW"/>
</dbReference>
<feature type="domain" description="ABC transporter" evidence="9">
    <location>
        <begin position="340"/>
        <end position="573"/>
    </location>
</feature>
<feature type="domain" description="ABC transmembrane type-1" evidence="10">
    <location>
        <begin position="24"/>
        <end position="306"/>
    </location>
</feature>
<proteinExistence type="predicted"/>
<dbReference type="SMART" id="SM00382">
    <property type="entry name" value="AAA"/>
    <property type="match status" value="1"/>
</dbReference>
<dbReference type="GO" id="GO:0015421">
    <property type="term" value="F:ABC-type oligopeptide transporter activity"/>
    <property type="evidence" value="ECO:0007669"/>
    <property type="project" value="TreeGrafter"/>
</dbReference>
<dbReference type="SUPFAM" id="SSF90123">
    <property type="entry name" value="ABC transporter transmembrane region"/>
    <property type="match status" value="1"/>
</dbReference>
<name>A0A0R2MUW0_9LACO</name>
<dbReference type="SUPFAM" id="SSF52540">
    <property type="entry name" value="P-loop containing nucleoside triphosphate hydrolases"/>
    <property type="match status" value="1"/>
</dbReference>
<feature type="transmembrane region" description="Helical" evidence="8">
    <location>
        <begin position="60"/>
        <end position="85"/>
    </location>
</feature>
<evidence type="ECO:0000313" key="11">
    <source>
        <dbReference type="EMBL" id="KRO17301.1"/>
    </source>
</evidence>
<reference evidence="11 12" key="1">
    <citation type="journal article" date="2015" name="Genome Announc.">
        <title>Expanding the biotechnology potential of lactobacilli through comparative genomics of 213 strains and associated genera.</title>
        <authorList>
            <person name="Sun Z."/>
            <person name="Harris H.M."/>
            <person name="McCann A."/>
            <person name="Guo C."/>
            <person name="Argimon S."/>
            <person name="Zhang W."/>
            <person name="Yang X."/>
            <person name="Jeffery I.B."/>
            <person name="Cooney J.C."/>
            <person name="Kagawa T.F."/>
            <person name="Liu W."/>
            <person name="Song Y."/>
            <person name="Salvetti E."/>
            <person name="Wrobel A."/>
            <person name="Rasinkangas P."/>
            <person name="Parkhill J."/>
            <person name="Rea M.C."/>
            <person name="O'Sullivan O."/>
            <person name="Ritari J."/>
            <person name="Douillard F.P."/>
            <person name="Paul Ross R."/>
            <person name="Yang R."/>
            <person name="Briner A.E."/>
            <person name="Felis G.E."/>
            <person name="de Vos W.M."/>
            <person name="Barrangou R."/>
            <person name="Klaenhammer T.R."/>
            <person name="Caufield P.W."/>
            <person name="Cui Y."/>
            <person name="Zhang H."/>
            <person name="O'Toole P.W."/>
        </authorList>
    </citation>
    <scope>NUCLEOTIDE SEQUENCE [LARGE SCALE GENOMIC DNA]</scope>
    <source>
        <strain evidence="11 12">DSM 24301</strain>
    </source>
</reference>
<dbReference type="CDD" id="cd07346">
    <property type="entry name" value="ABC_6TM_exporters"/>
    <property type="match status" value="1"/>
</dbReference>
<dbReference type="InterPro" id="IPR027417">
    <property type="entry name" value="P-loop_NTPase"/>
</dbReference>
<evidence type="ECO:0000256" key="2">
    <source>
        <dbReference type="ARBA" id="ARBA00022448"/>
    </source>
</evidence>